<evidence type="ECO:0000256" key="19">
    <source>
        <dbReference type="ARBA" id="ARBA00036643"/>
    </source>
</evidence>
<name>A0ABD0K063_9CAEN</name>
<evidence type="ECO:0000256" key="8">
    <source>
        <dbReference type="ARBA" id="ARBA00022990"/>
    </source>
</evidence>
<keyword evidence="7" id="KW-0809">Transit peptide</keyword>
<dbReference type="Gene3D" id="1.10.12.10">
    <property type="entry name" value="Lyase 2-enoyl-coa Hydratase, Chain A, domain 2"/>
    <property type="match status" value="1"/>
</dbReference>
<dbReference type="SUPFAM" id="SSF52096">
    <property type="entry name" value="ClpP/crotonase"/>
    <property type="match status" value="1"/>
</dbReference>
<comment type="catalytic activity">
    <reaction evidence="26">
        <text>3-hydroxyisovaleryl-CoA = 3-methylbut-2-enoyl-CoA + H2O</text>
        <dbReference type="Rhea" id="RHEA:31079"/>
        <dbReference type="ChEBI" id="CHEBI:15377"/>
        <dbReference type="ChEBI" id="CHEBI:57344"/>
        <dbReference type="ChEBI" id="CHEBI:62555"/>
    </reaction>
    <physiologicalReaction direction="right-to-left" evidence="26">
        <dbReference type="Rhea" id="RHEA:31081"/>
    </physiologicalReaction>
</comment>
<evidence type="ECO:0000256" key="27">
    <source>
        <dbReference type="RuleBase" id="RU003707"/>
    </source>
</evidence>
<keyword evidence="12" id="KW-0456">Lyase</keyword>
<dbReference type="InterPro" id="IPR014748">
    <property type="entry name" value="Enoyl-CoA_hydra_C"/>
</dbReference>
<evidence type="ECO:0000256" key="15">
    <source>
        <dbReference type="ARBA" id="ARBA00035949"/>
    </source>
</evidence>
<dbReference type="InterPro" id="IPR018376">
    <property type="entry name" value="Enoyl-CoA_hyd/isom_CS"/>
</dbReference>
<dbReference type="InterPro" id="IPR001753">
    <property type="entry name" value="Enoyl-CoA_hydra/iso"/>
</dbReference>
<evidence type="ECO:0000256" key="4">
    <source>
        <dbReference type="ARBA" id="ARBA00012064"/>
    </source>
</evidence>
<dbReference type="CDD" id="cd06558">
    <property type="entry name" value="crotonase-like"/>
    <property type="match status" value="1"/>
</dbReference>
<comment type="catalytic activity">
    <reaction evidence="17">
        <text>(3E)-hexenoyl-CoA = (2E)-hexenoyl-CoA</text>
        <dbReference type="Rhea" id="RHEA:45736"/>
        <dbReference type="ChEBI" id="CHEBI:62077"/>
        <dbReference type="ChEBI" id="CHEBI:84790"/>
    </reaction>
    <physiologicalReaction direction="left-to-right" evidence="17">
        <dbReference type="Rhea" id="RHEA:45737"/>
    </physiologicalReaction>
</comment>
<evidence type="ECO:0000256" key="24">
    <source>
        <dbReference type="ARBA" id="ARBA00042381"/>
    </source>
</evidence>
<dbReference type="EC" id="5.3.3.8" evidence="4"/>
<dbReference type="EC" id="4.2.1.17" evidence="5"/>
<dbReference type="Pfam" id="PF00378">
    <property type="entry name" value="ECH_1"/>
    <property type="match status" value="1"/>
</dbReference>
<evidence type="ECO:0000256" key="18">
    <source>
        <dbReference type="ARBA" id="ARBA00036370"/>
    </source>
</evidence>
<keyword evidence="29" id="KW-1185">Reference proteome</keyword>
<comment type="catalytic activity">
    <reaction evidence="20">
        <text>(3S)-3-hydroxybutanoyl-CoA = (2E)-butenoyl-CoA + H2O</text>
        <dbReference type="Rhea" id="RHEA:26558"/>
        <dbReference type="ChEBI" id="CHEBI:15377"/>
        <dbReference type="ChEBI" id="CHEBI:57316"/>
        <dbReference type="ChEBI" id="CHEBI:57332"/>
    </reaction>
    <physiologicalReaction direction="right-to-left" evidence="20">
        <dbReference type="Rhea" id="RHEA:26560"/>
    </physiologicalReaction>
</comment>
<dbReference type="EMBL" id="JACVVK020000283">
    <property type="protein sequence ID" value="KAK7480375.1"/>
    <property type="molecule type" value="Genomic_DNA"/>
</dbReference>
<comment type="similarity">
    <text evidence="3 27">Belongs to the enoyl-CoA hydratase/isomerase family.</text>
</comment>
<dbReference type="FunFam" id="1.10.12.10:FF:000001">
    <property type="entry name" value="Probable enoyl-CoA hydratase, mitochondrial"/>
    <property type="match status" value="1"/>
</dbReference>
<evidence type="ECO:0000256" key="7">
    <source>
        <dbReference type="ARBA" id="ARBA00022946"/>
    </source>
</evidence>
<evidence type="ECO:0000256" key="1">
    <source>
        <dbReference type="ARBA" id="ARBA00004305"/>
    </source>
</evidence>
<gene>
    <name evidence="28" type="ORF">BaRGS_00028422</name>
</gene>
<dbReference type="GO" id="GO:0005759">
    <property type="term" value="C:mitochondrial matrix"/>
    <property type="evidence" value="ECO:0007669"/>
    <property type="project" value="UniProtKB-SubCell"/>
</dbReference>
<comment type="catalytic activity">
    <reaction evidence="15">
        <text>a (3E)-enoyl-CoA = a 4-saturated (2E)-enoyl-CoA</text>
        <dbReference type="Rhea" id="RHEA:45228"/>
        <dbReference type="ChEBI" id="CHEBI:58521"/>
        <dbReference type="ChEBI" id="CHEBI:85097"/>
        <dbReference type="EC" id="5.3.3.8"/>
    </reaction>
    <physiologicalReaction direction="left-to-right" evidence="15">
        <dbReference type="Rhea" id="RHEA:45229"/>
    </physiologicalReaction>
</comment>
<dbReference type="GO" id="GO:0006631">
    <property type="term" value="P:fatty acid metabolic process"/>
    <property type="evidence" value="ECO:0007669"/>
    <property type="project" value="UniProtKB-KW"/>
</dbReference>
<reference evidence="28 29" key="1">
    <citation type="journal article" date="2023" name="Sci. Data">
        <title>Genome assembly of the Korean intertidal mud-creeper Batillaria attramentaria.</title>
        <authorList>
            <person name="Patra A.K."/>
            <person name="Ho P.T."/>
            <person name="Jun S."/>
            <person name="Lee S.J."/>
            <person name="Kim Y."/>
            <person name="Won Y.J."/>
        </authorList>
    </citation>
    <scope>NUCLEOTIDE SEQUENCE [LARGE SCALE GENOMIC DNA]</scope>
    <source>
        <strain evidence="28">Wonlab-2016</strain>
    </source>
</reference>
<comment type="pathway">
    <text evidence="2">Lipid metabolism.</text>
</comment>
<evidence type="ECO:0000256" key="14">
    <source>
        <dbReference type="ARBA" id="ARBA00035854"/>
    </source>
</evidence>
<evidence type="ECO:0000256" key="21">
    <source>
        <dbReference type="ARBA" id="ARBA00038629"/>
    </source>
</evidence>
<comment type="subunit">
    <text evidence="21">Homohexamer; dimer of trimers.</text>
</comment>
<dbReference type="Proteomes" id="UP001519460">
    <property type="component" value="Unassembled WGS sequence"/>
</dbReference>
<comment type="catalytic activity">
    <reaction evidence="16">
        <text>3-hydroxypropanoyl-CoA = acryloyl-CoA + H2O</text>
        <dbReference type="Rhea" id="RHEA:26518"/>
        <dbReference type="ChEBI" id="CHEBI:15377"/>
        <dbReference type="ChEBI" id="CHEBI:57367"/>
        <dbReference type="ChEBI" id="CHEBI:58528"/>
    </reaction>
    <physiologicalReaction direction="right-to-left" evidence="16">
        <dbReference type="Rhea" id="RHEA:26520"/>
    </physiologicalReaction>
</comment>
<keyword evidence="6" id="KW-0276">Fatty acid metabolism</keyword>
<dbReference type="GO" id="GO:0004300">
    <property type="term" value="F:enoyl-CoA hydratase activity"/>
    <property type="evidence" value="ECO:0007669"/>
    <property type="project" value="UniProtKB-EC"/>
</dbReference>
<keyword evidence="9" id="KW-0443">Lipid metabolism</keyword>
<evidence type="ECO:0000313" key="28">
    <source>
        <dbReference type="EMBL" id="KAK7480375.1"/>
    </source>
</evidence>
<organism evidence="28 29">
    <name type="scientific">Batillaria attramentaria</name>
    <dbReference type="NCBI Taxonomy" id="370345"/>
    <lineage>
        <taxon>Eukaryota</taxon>
        <taxon>Metazoa</taxon>
        <taxon>Spiralia</taxon>
        <taxon>Lophotrochozoa</taxon>
        <taxon>Mollusca</taxon>
        <taxon>Gastropoda</taxon>
        <taxon>Caenogastropoda</taxon>
        <taxon>Sorbeoconcha</taxon>
        <taxon>Cerithioidea</taxon>
        <taxon>Batillariidae</taxon>
        <taxon>Batillaria</taxon>
    </lineage>
</organism>
<dbReference type="AlphaFoldDB" id="A0ABD0K063"/>
<comment type="catalytic activity">
    <reaction evidence="19">
        <text>3-hydroxybutanoyl-CoA = (2E)-butenoyl-CoA + H2O</text>
        <dbReference type="Rhea" id="RHEA:45584"/>
        <dbReference type="ChEBI" id="CHEBI:15377"/>
        <dbReference type="ChEBI" id="CHEBI:57332"/>
        <dbReference type="ChEBI" id="CHEBI:78611"/>
    </reaction>
    <physiologicalReaction direction="right-to-left" evidence="19">
        <dbReference type="Rhea" id="RHEA:45586"/>
    </physiologicalReaction>
</comment>
<keyword evidence="11" id="KW-0413">Isomerase</keyword>
<dbReference type="PANTHER" id="PTHR11941:SF54">
    <property type="entry name" value="ENOYL-COA HYDRATASE, MITOCHONDRIAL"/>
    <property type="match status" value="1"/>
</dbReference>
<dbReference type="GO" id="GO:0016042">
    <property type="term" value="P:lipid catabolic process"/>
    <property type="evidence" value="ECO:0007669"/>
    <property type="project" value="UniProtKB-ARBA"/>
</dbReference>
<comment type="catalytic activity">
    <reaction evidence="13">
        <text>(3S)-hydroxydecanoyl-CoA = (2E)-decenoyl-CoA + H2O</text>
        <dbReference type="Rhea" id="RHEA:31191"/>
        <dbReference type="ChEBI" id="CHEBI:15377"/>
        <dbReference type="ChEBI" id="CHEBI:61406"/>
        <dbReference type="ChEBI" id="CHEBI:62616"/>
    </reaction>
    <physiologicalReaction direction="right-to-left" evidence="13">
        <dbReference type="Rhea" id="RHEA:31193"/>
    </physiologicalReaction>
</comment>
<dbReference type="FunFam" id="3.90.226.10:FF:000213">
    <property type="entry name" value="Enoyl-CoA hydratase, mitochondrial"/>
    <property type="match status" value="1"/>
</dbReference>
<evidence type="ECO:0000256" key="9">
    <source>
        <dbReference type="ARBA" id="ARBA00023098"/>
    </source>
</evidence>
<dbReference type="PANTHER" id="PTHR11941">
    <property type="entry name" value="ENOYL-COA HYDRATASE-RELATED"/>
    <property type="match status" value="1"/>
</dbReference>
<dbReference type="GO" id="GO:0004165">
    <property type="term" value="F:delta(3)-delta(2)-enoyl-CoA isomerase activity"/>
    <property type="evidence" value="ECO:0007669"/>
    <property type="project" value="UniProtKB-EC"/>
</dbReference>
<dbReference type="InterPro" id="IPR029045">
    <property type="entry name" value="ClpP/crotonase-like_dom_sf"/>
</dbReference>
<evidence type="ECO:0000256" key="20">
    <source>
        <dbReference type="ARBA" id="ARBA00036765"/>
    </source>
</evidence>
<evidence type="ECO:0000256" key="13">
    <source>
        <dbReference type="ARBA" id="ARBA00035760"/>
    </source>
</evidence>
<protein>
    <recommendedName>
        <fullName evidence="22">Enoyl-CoA hydratase, mitochondrial</fullName>
        <ecNumber evidence="5">4.2.1.17</ecNumber>
        <ecNumber evidence="4">5.3.3.8</ecNumber>
    </recommendedName>
    <alternativeName>
        <fullName evidence="24">Enoyl-CoA hydratase 1</fullName>
    </alternativeName>
    <alternativeName>
        <fullName evidence="23">Short-chain enoyl-CoA hydratase</fullName>
    </alternativeName>
</protein>
<proteinExistence type="inferred from homology"/>
<keyword evidence="10" id="KW-0496">Mitochondrion</keyword>
<comment type="catalytic activity">
    <reaction evidence="14">
        <text>a (3S)-3-hydroxyacyl-CoA = a (2E)-enoyl-CoA + H2O</text>
        <dbReference type="Rhea" id="RHEA:16105"/>
        <dbReference type="ChEBI" id="CHEBI:15377"/>
        <dbReference type="ChEBI" id="CHEBI:57318"/>
        <dbReference type="ChEBI" id="CHEBI:58856"/>
        <dbReference type="EC" id="4.2.1.17"/>
    </reaction>
    <physiologicalReaction direction="right-to-left" evidence="14">
        <dbReference type="Rhea" id="RHEA:16107"/>
    </physiologicalReaction>
</comment>
<evidence type="ECO:0000256" key="26">
    <source>
        <dbReference type="ARBA" id="ARBA00052675"/>
    </source>
</evidence>
<evidence type="ECO:0000256" key="17">
    <source>
        <dbReference type="ARBA" id="ARBA00036353"/>
    </source>
</evidence>
<evidence type="ECO:0000256" key="22">
    <source>
        <dbReference type="ARBA" id="ARBA00041110"/>
    </source>
</evidence>
<comment type="caution">
    <text evidence="28">The sequence shown here is derived from an EMBL/GenBank/DDBJ whole genome shotgun (WGS) entry which is preliminary data.</text>
</comment>
<evidence type="ECO:0000256" key="16">
    <source>
        <dbReference type="ARBA" id="ARBA00036137"/>
    </source>
</evidence>
<evidence type="ECO:0000256" key="3">
    <source>
        <dbReference type="ARBA" id="ARBA00005254"/>
    </source>
</evidence>
<comment type="catalytic activity">
    <reaction evidence="18">
        <text>(3S)-hydroxyhexanoyl-CoA = (2E)-hexenoyl-CoA + H2O</text>
        <dbReference type="Rhea" id="RHEA:30547"/>
        <dbReference type="ChEBI" id="CHEBI:15377"/>
        <dbReference type="ChEBI" id="CHEBI:62075"/>
        <dbReference type="ChEBI" id="CHEBI:62077"/>
    </reaction>
    <physiologicalReaction direction="right-to-left" evidence="18">
        <dbReference type="Rhea" id="RHEA:30549"/>
    </physiologicalReaction>
</comment>
<evidence type="ECO:0000256" key="2">
    <source>
        <dbReference type="ARBA" id="ARBA00005189"/>
    </source>
</evidence>
<accession>A0ABD0K063</accession>
<dbReference type="PROSITE" id="PS00166">
    <property type="entry name" value="ENOYL_COA_HYDRATASE"/>
    <property type="match status" value="1"/>
</dbReference>
<comment type="subcellular location">
    <subcellularLocation>
        <location evidence="1">Mitochondrion matrix</location>
    </subcellularLocation>
</comment>
<evidence type="ECO:0000256" key="23">
    <source>
        <dbReference type="ARBA" id="ARBA00041421"/>
    </source>
</evidence>
<evidence type="ECO:0000313" key="29">
    <source>
        <dbReference type="Proteomes" id="UP001519460"/>
    </source>
</evidence>
<comment type="catalytic activity">
    <reaction evidence="25">
        <text>2-methylpropenoyl-CoA + H2O = (S)-3-hydroxyisobutanoyl-CoA</text>
        <dbReference type="Rhea" id="RHEA:31175"/>
        <dbReference type="ChEBI" id="CHEBI:15377"/>
        <dbReference type="ChEBI" id="CHEBI:62500"/>
        <dbReference type="ChEBI" id="CHEBI:62611"/>
    </reaction>
    <physiologicalReaction direction="left-to-right" evidence="25">
        <dbReference type="Rhea" id="RHEA:31176"/>
    </physiologicalReaction>
</comment>
<evidence type="ECO:0000256" key="11">
    <source>
        <dbReference type="ARBA" id="ARBA00023235"/>
    </source>
</evidence>
<evidence type="ECO:0000256" key="5">
    <source>
        <dbReference type="ARBA" id="ARBA00012076"/>
    </source>
</evidence>
<dbReference type="GO" id="GO:0072329">
    <property type="term" value="P:monocarboxylic acid catabolic process"/>
    <property type="evidence" value="ECO:0007669"/>
    <property type="project" value="UniProtKB-ARBA"/>
</dbReference>
<evidence type="ECO:0000256" key="10">
    <source>
        <dbReference type="ARBA" id="ARBA00023128"/>
    </source>
</evidence>
<sequence>MASVRQIVNSLCRNVLLQAAKPNYGMLPAMQQRLLSTGQFQNLLVERRGEKKNVGLIKLNRPKAMNALCDALMTELTVALNELEQDKTVGCVILTGSERAFAAGADIKEMQQMQTFAETYNANFLTHWDVVSKCRKPIIAVVNGYALGGGCELAMMCDIIYAGEKAQFGQPEITLGTIPGAGGTQRLIRAVGKSKAMEMVLTGDRMSAQEAEKAGLVSKVFPVDQVVDEAVKTAEKIAGFSKIIVAMCKEAVNRSQEVSLAEGLLFEKRFFHGTFGTHDRMEGMTAFVEKRKPNFTDN</sequence>
<keyword evidence="8" id="KW-0007">Acetylation</keyword>
<evidence type="ECO:0000256" key="12">
    <source>
        <dbReference type="ARBA" id="ARBA00023239"/>
    </source>
</evidence>
<evidence type="ECO:0000256" key="25">
    <source>
        <dbReference type="ARBA" id="ARBA00051535"/>
    </source>
</evidence>
<evidence type="ECO:0000256" key="6">
    <source>
        <dbReference type="ARBA" id="ARBA00022832"/>
    </source>
</evidence>
<dbReference type="Gene3D" id="3.90.226.10">
    <property type="entry name" value="2-enoyl-CoA Hydratase, Chain A, domain 1"/>
    <property type="match status" value="1"/>
</dbReference>